<gene>
    <name evidence="1" type="ORF">SAMN05660197_0593</name>
</gene>
<dbReference type="EMBL" id="FWWZ01000001">
    <property type="protein sequence ID" value="SMC08819.1"/>
    <property type="molecule type" value="Genomic_DNA"/>
</dbReference>
<evidence type="ECO:0000313" key="2">
    <source>
        <dbReference type="Proteomes" id="UP000192602"/>
    </source>
</evidence>
<accession>A0A1W1WRG9</accession>
<protein>
    <submittedName>
        <fullName evidence="1">Uncharacterized protein</fullName>
    </submittedName>
</protein>
<organism evidence="1 2">
    <name type="scientific">Nitratiruptor tergarcus DSM 16512</name>
    <dbReference type="NCBI Taxonomy" id="1069081"/>
    <lineage>
        <taxon>Bacteria</taxon>
        <taxon>Pseudomonadati</taxon>
        <taxon>Campylobacterota</taxon>
        <taxon>Epsilonproteobacteria</taxon>
        <taxon>Nautiliales</taxon>
        <taxon>Nitratiruptoraceae</taxon>
        <taxon>Nitratiruptor</taxon>
    </lineage>
</organism>
<dbReference type="RefSeq" id="WP_084275081.1">
    <property type="nucleotide sequence ID" value="NZ_AP026671.1"/>
</dbReference>
<keyword evidence="2" id="KW-1185">Reference proteome</keyword>
<dbReference type="Proteomes" id="UP000192602">
    <property type="component" value="Unassembled WGS sequence"/>
</dbReference>
<sequence>MKKLAFLFSIILFLAFEGCSQKSFTEFKTNIKNIFTSKKAKKNPYLINFKKYFPKTVYLGRPIPKESVIDLNTPIVPKECKPVGWISVLFPKGLNVKSIIFKEIYETKKREMTALKKKAASHGIRYINSYFDTSHSRFVKVYDPYLKKTLNAQITPFKHIIIDNGKLYRESVRAYRCKKTIK</sequence>
<proteinExistence type="predicted"/>
<dbReference type="AlphaFoldDB" id="A0A1W1WRG9"/>
<dbReference type="STRING" id="1069081.SAMN05660197_0593"/>
<evidence type="ECO:0000313" key="1">
    <source>
        <dbReference type="EMBL" id="SMC08819.1"/>
    </source>
</evidence>
<name>A0A1W1WRG9_9BACT</name>
<reference evidence="2" key="1">
    <citation type="submission" date="2017-04" db="EMBL/GenBank/DDBJ databases">
        <authorList>
            <person name="Varghese N."/>
            <person name="Submissions S."/>
        </authorList>
    </citation>
    <scope>NUCLEOTIDE SEQUENCE [LARGE SCALE GENOMIC DNA]</scope>
    <source>
        <strain evidence="2">DSM 16512</strain>
    </source>
</reference>